<dbReference type="GO" id="GO:0005886">
    <property type="term" value="C:plasma membrane"/>
    <property type="evidence" value="ECO:0007669"/>
    <property type="project" value="TreeGrafter"/>
</dbReference>
<evidence type="ECO:0000313" key="3">
    <source>
        <dbReference type="EMBL" id="VAI69493.1"/>
    </source>
</evidence>
<keyword evidence="1" id="KW-0472">Membrane</keyword>
<feature type="transmembrane region" description="Helical" evidence="1">
    <location>
        <begin position="27"/>
        <end position="47"/>
    </location>
</feature>
<name>A0A9R0YGA8_TRITD</name>
<accession>A0A9R0YGA8</accession>
<keyword evidence="1" id="KW-0812">Transmembrane</keyword>
<dbReference type="GO" id="GO:0009506">
    <property type="term" value="C:plasmodesma"/>
    <property type="evidence" value="ECO:0007669"/>
    <property type="project" value="TreeGrafter"/>
</dbReference>
<protein>
    <submittedName>
        <fullName evidence="2 3">Uncharacterized protein</fullName>
    </submittedName>
</protein>
<dbReference type="Gramene" id="TRITD6Bv1G021930.1">
    <property type="protein sequence ID" value="TRITD6Bv1G021930.1"/>
    <property type="gene ID" value="TRITD6Bv1G021930"/>
</dbReference>
<reference evidence="2 4" key="1">
    <citation type="submission" date="2017-09" db="EMBL/GenBank/DDBJ databases">
        <authorList>
            <consortium name="International Durum Wheat Genome Sequencing Consortium (IDWGSC)"/>
            <person name="Milanesi L."/>
        </authorList>
    </citation>
    <scope>NUCLEOTIDE SEQUENCE [LARGE SCALE GENOMIC DNA]</scope>
    <source>
        <strain evidence="4">cv. Svevo</strain>
    </source>
</reference>
<sequence>MLALVLTVDACCLQSVAFSAAPAFAAAAVWLVGFALAALVACCCRCCRGSPTRDDDYSYSRKTFAASLLLLLAFTATAM</sequence>
<evidence type="ECO:0000256" key="1">
    <source>
        <dbReference type="SAM" id="Phobius"/>
    </source>
</evidence>
<dbReference type="Proteomes" id="UP000324705">
    <property type="component" value="Chromosome 6B"/>
</dbReference>
<organism evidence="2 4">
    <name type="scientific">Triticum turgidum subsp. durum</name>
    <name type="common">Durum wheat</name>
    <name type="synonym">Triticum durum</name>
    <dbReference type="NCBI Taxonomy" id="4567"/>
    <lineage>
        <taxon>Eukaryota</taxon>
        <taxon>Viridiplantae</taxon>
        <taxon>Streptophyta</taxon>
        <taxon>Embryophyta</taxon>
        <taxon>Tracheophyta</taxon>
        <taxon>Spermatophyta</taxon>
        <taxon>Magnoliopsida</taxon>
        <taxon>Liliopsida</taxon>
        <taxon>Poales</taxon>
        <taxon>Poaceae</taxon>
        <taxon>BOP clade</taxon>
        <taxon>Pooideae</taxon>
        <taxon>Triticodae</taxon>
        <taxon>Triticeae</taxon>
        <taxon>Triticinae</taxon>
        <taxon>Triticum</taxon>
    </lineage>
</organism>
<dbReference type="Gramene" id="TRITD7Av1G017980.1">
    <property type="protein sequence ID" value="TRITD7Av1G017980.1"/>
    <property type="gene ID" value="TRITD7Av1G017980"/>
</dbReference>
<evidence type="ECO:0000313" key="2">
    <source>
        <dbReference type="EMBL" id="VAI54001.1"/>
    </source>
</evidence>
<proteinExistence type="predicted"/>
<dbReference type="PANTHER" id="PTHR31414">
    <property type="entry name" value="TRANSMEMBRANE PROTEIN DDB_G0292058"/>
    <property type="match status" value="1"/>
</dbReference>
<feature type="transmembrane region" description="Helical" evidence="1">
    <location>
        <begin position="59"/>
        <end position="78"/>
    </location>
</feature>
<evidence type="ECO:0000313" key="4">
    <source>
        <dbReference type="Proteomes" id="UP000324705"/>
    </source>
</evidence>
<dbReference type="EMBL" id="LT934123">
    <property type="protein sequence ID" value="VAI69493.1"/>
    <property type="molecule type" value="Genomic_DNA"/>
</dbReference>
<keyword evidence="1" id="KW-1133">Transmembrane helix</keyword>
<keyword evidence="4" id="KW-1185">Reference proteome</keyword>
<dbReference type="EMBL" id="LT934122">
    <property type="protein sequence ID" value="VAI54001.1"/>
    <property type="molecule type" value="Genomic_DNA"/>
</dbReference>
<dbReference type="Proteomes" id="UP000324705">
    <property type="component" value="Chromosome 7A"/>
</dbReference>
<dbReference type="AlphaFoldDB" id="A0A9R0YGA8"/>
<dbReference type="InterPro" id="IPR040283">
    <property type="entry name" value="DDB_G0292058-like"/>
</dbReference>
<gene>
    <name evidence="2" type="ORF">TRITD_6Bv1G021930</name>
    <name evidence="3" type="ORF">TRITD_7Av1G017980</name>
</gene>
<dbReference type="PANTHER" id="PTHR31414:SF12">
    <property type="entry name" value="OS06G0645600 PROTEIN"/>
    <property type="match status" value="1"/>
</dbReference>